<sequence>MLLRLRKLKAAEVLKDADTIKQEIFSLRYDRRKDTPLKFIEKFDTLIREYNQVAESVRLPDQEIAGAFYATVKRCCTGLQTLQYVTMVDQEKRGEQTTGMPLDELKRNFLDDEALRQPPARDSQPKAAMATANVFCENKLGNSHCYNCKDYRMDHISTDCPWEGKGLARCFNCNYIINHQARNCPGSATVAQMIRPADKRRGARHSYGNLTSPNKRQQQREQGNIKWFHTN</sequence>
<protein>
    <submittedName>
        <fullName evidence="1">Uncharacterized protein</fullName>
    </submittedName>
</protein>
<accession>A0ACC2N3Z5</accession>
<comment type="caution">
    <text evidence="1">The sequence shown here is derived from an EMBL/GenBank/DDBJ whole genome shotgun (WGS) entry which is preliminary data.</text>
</comment>
<organism evidence="1 2">
    <name type="scientific">Eretmocerus hayati</name>
    <dbReference type="NCBI Taxonomy" id="131215"/>
    <lineage>
        <taxon>Eukaryota</taxon>
        <taxon>Metazoa</taxon>
        <taxon>Ecdysozoa</taxon>
        <taxon>Arthropoda</taxon>
        <taxon>Hexapoda</taxon>
        <taxon>Insecta</taxon>
        <taxon>Pterygota</taxon>
        <taxon>Neoptera</taxon>
        <taxon>Endopterygota</taxon>
        <taxon>Hymenoptera</taxon>
        <taxon>Apocrita</taxon>
        <taxon>Proctotrupomorpha</taxon>
        <taxon>Chalcidoidea</taxon>
        <taxon>Aphelinidae</taxon>
        <taxon>Aphelininae</taxon>
        <taxon>Eretmocerus</taxon>
    </lineage>
</organism>
<name>A0ACC2N3Z5_9HYME</name>
<dbReference type="Proteomes" id="UP001239111">
    <property type="component" value="Chromosome 4"/>
</dbReference>
<keyword evidence="2" id="KW-1185">Reference proteome</keyword>
<reference evidence="1" key="1">
    <citation type="submission" date="2023-04" db="EMBL/GenBank/DDBJ databases">
        <title>A chromosome-level genome assembly of the parasitoid wasp Eretmocerus hayati.</title>
        <authorList>
            <person name="Zhong Y."/>
            <person name="Liu S."/>
            <person name="Liu Y."/>
        </authorList>
    </citation>
    <scope>NUCLEOTIDE SEQUENCE</scope>
    <source>
        <strain evidence="1">ZJU_SS_LIU_2023</strain>
    </source>
</reference>
<dbReference type="EMBL" id="CM056744">
    <property type="protein sequence ID" value="KAJ8665448.1"/>
    <property type="molecule type" value="Genomic_DNA"/>
</dbReference>
<evidence type="ECO:0000313" key="1">
    <source>
        <dbReference type="EMBL" id="KAJ8665448.1"/>
    </source>
</evidence>
<proteinExistence type="predicted"/>
<evidence type="ECO:0000313" key="2">
    <source>
        <dbReference type="Proteomes" id="UP001239111"/>
    </source>
</evidence>
<gene>
    <name evidence="1" type="ORF">QAD02_007110</name>
</gene>